<keyword evidence="4" id="KW-0788">Thiol protease</keyword>
<feature type="domain" description="NlpC/P60" evidence="5">
    <location>
        <begin position="55"/>
        <end position="181"/>
    </location>
</feature>
<dbReference type="InterPro" id="IPR051202">
    <property type="entry name" value="Peptidase_C40"/>
</dbReference>
<keyword evidence="2" id="KW-0645">Protease</keyword>
<comment type="caution">
    <text evidence="6">The sequence shown here is derived from an EMBL/GenBank/DDBJ whole genome shotgun (WGS) entry which is preliminary data.</text>
</comment>
<sequence>MPESLMSLQQKGNLPLFCLLLLTAFFFTSCGTARKAGRASAAKPREAGKSDPSASAEINHMLDFAREYIGIKYRYGGNTPREGFDCSGFACFVFNEFGVQLPRVSADMSKAGRYVGKNELEKGDLVFFATGSTRRINHVGIVIETRPNVLMIHSSSSKGIRLDDINSEYYRNRYVTSRRVDLDQ</sequence>
<dbReference type="SUPFAM" id="SSF54001">
    <property type="entry name" value="Cysteine proteinases"/>
    <property type="match status" value="1"/>
</dbReference>
<evidence type="ECO:0000256" key="4">
    <source>
        <dbReference type="ARBA" id="ARBA00022807"/>
    </source>
</evidence>
<reference evidence="6 7" key="1">
    <citation type="submission" date="2019-03" db="EMBL/GenBank/DDBJ databases">
        <title>Genomic Encyclopedia of Type Strains, Phase IV (KMG-IV): sequencing the most valuable type-strain genomes for metagenomic binning, comparative biology and taxonomic classification.</title>
        <authorList>
            <person name="Goeker M."/>
        </authorList>
    </citation>
    <scope>NUCLEOTIDE SEQUENCE [LARGE SCALE GENOMIC DNA]</scope>
    <source>
        <strain evidence="6 7">DSM 21100</strain>
    </source>
</reference>
<gene>
    <name evidence="6" type="ORF">EDD80_101244</name>
</gene>
<keyword evidence="3 6" id="KW-0378">Hydrolase</keyword>
<dbReference type="RefSeq" id="WP_132127511.1">
    <property type="nucleotide sequence ID" value="NZ_CP042432.1"/>
</dbReference>
<dbReference type="Pfam" id="PF00877">
    <property type="entry name" value="NLPC_P60"/>
    <property type="match status" value="1"/>
</dbReference>
<evidence type="ECO:0000313" key="6">
    <source>
        <dbReference type="EMBL" id="TCS90046.1"/>
    </source>
</evidence>
<dbReference type="Gene3D" id="3.90.1720.10">
    <property type="entry name" value="endopeptidase domain like (from Nostoc punctiforme)"/>
    <property type="match status" value="1"/>
</dbReference>
<keyword evidence="7" id="KW-1185">Reference proteome</keyword>
<evidence type="ECO:0000256" key="2">
    <source>
        <dbReference type="ARBA" id="ARBA00022670"/>
    </source>
</evidence>
<dbReference type="OrthoDB" id="9807055at2"/>
<evidence type="ECO:0000256" key="3">
    <source>
        <dbReference type="ARBA" id="ARBA00022801"/>
    </source>
</evidence>
<dbReference type="Proteomes" id="UP000295807">
    <property type="component" value="Unassembled WGS sequence"/>
</dbReference>
<dbReference type="EMBL" id="SMAD01000001">
    <property type="protein sequence ID" value="TCS90046.1"/>
    <property type="molecule type" value="Genomic_DNA"/>
</dbReference>
<evidence type="ECO:0000259" key="5">
    <source>
        <dbReference type="PROSITE" id="PS51935"/>
    </source>
</evidence>
<dbReference type="GO" id="GO:0006508">
    <property type="term" value="P:proteolysis"/>
    <property type="evidence" value="ECO:0007669"/>
    <property type="project" value="UniProtKB-KW"/>
</dbReference>
<comment type="similarity">
    <text evidence="1">Belongs to the peptidase C40 family.</text>
</comment>
<proteinExistence type="inferred from homology"/>
<dbReference type="PANTHER" id="PTHR47053:SF1">
    <property type="entry name" value="MUREIN DD-ENDOPEPTIDASE MEPH-RELATED"/>
    <property type="match status" value="1"/>
</dbReference>
<evidence type="ECO:0000313" key="7">
    <source>
        <dbReference type="Proteomes" id="UP000295807"/>
    </source>
</evidence>
<dbReference type="PANTHER" id="PTHR47053">
    <property type="entry name" value="MUREIN DD-ENDOPEPTIDASE MEPH-RELATED"/>
    <property type="match status" value="1"/>
</dbReference>
<dbReference type="AlphaFoldDB" id="A0A4R3KYD7"/>
<evidence type="ECO:0000256" key="1">
    <source>
        <dbReference type="ARBA" id="ARBA00007074"/>
    </source>
</evidence>
<dbReference type="InterPro" id="IPR038765">
    <property type="entry name" value="Papain-like_cys_pep_sf"/>
</dbReference>
<accession>A0A4R3KYD7</accession>
<name>A0A4R3KYD7_9SPHI</name>
<dbReference type="PROSITE" id="PS51935">
    <property type="entry name" value="NLPC_P60"/>
    <property type="match status" value="1"/>
</dbReference>
<dbReference type="InterPro" id="IPR000064">
    <property type="entry name" value="NLP_P60_dom"/>
</dbReference>
<dbReference type="GO" id="GO:0008234">
    <property type="term" value="F:cysteine-type peptidase activity"/>
    <property type="evidence" value="ECO:0007669"/>
    <property type="project" value="UniProtKB-KW"/>
</dbReference>
<protein>
    <submittedName>
        <fullName evidence="6">Cell wall-associated NlpC family hydrolase</fullName>
    </submittedName>
</protein>
<organism evidence="6 7">
    <name type="scientific">Anseongella ginsenosidimutans</name>
    <dbReference type="NCBI Taxonomy" id="496056"/>
    <lineage>
        <taxon>Bacteria</taxon>
        <taxon>Pseudomonadati</taxon>
        <taxon>Bacteroidota</taxon>
        <taxon>Sphingobacteriia</taxon>
        <taxon>Sphingobacteriales</taxon>
        <taxon>Sphingobacteriaceae</taxon>
        <taxon>Anseongella</taxon>
    </lineage>
</organism>